<dbReference type="Proteomes" id="UP000231343">
    <property type="component" value="Unassembled WGS sequence"/>
</dbReference>
<dbReference type="InterPro" id="IPR021260">
    <property type="entry name" value="Amj"/>
</dbReference>
<dbReference type="GO" id="GO:0005886">
    <property type="term" value="C:plasma membrane"/>
    <property type="evidence" value="ECO:0007669"/>
    <property type="project" value="UniProtKB-SubCell"/>
</dbReference>
<feature type="transmembrane region" description="Helical" evidence="1">
    <location>
        <begin position="232"/>
        <end position="253"/>
    </location>
</feature>
<comment type="pathway">
    <text evidence="1">Cell wall biogenesis; peptidoglycan biosynthesis.</text>
</comment>
<keyword evidence="1" id="KW-0813">Transport</keyword>
<protein>
    <recommendedName>
        <fullName evidence="1">Lipid II flippase Amj</fullName>
    </recommendedName>
</protein>
<reference evidence="2 3" key="1">
    <citation type="submission" date="2017-09" db="EMBL/GenBank/DDBJ databases">
        <title>Depth-based differentiation of microbial function through sediment-hosted aquifers and enrichment of novel symbionts in the deep terrestrial subsurface.</title>
        <authorList>
            <person name="Probst A.J."/>
            <person name="Ladd B."/>
            <person name="Jarett J.K."/>
            <person name="Geller-Mcgrath D.E."/>
            <person name="Sieber C.M."/>
            <person name="Emerson J.B."/>
            <person name="Anantharaman K."/>
            <person name="Thomas B.C."/>
            <person name="Malmstrom R."/>
            <person name="Stieglmeier M."/>
            <person name="Klingl A."/>
            <person name="Woyke T."/>
            <person name="Ryan C.M."/>
            <person name="Banfield J.F."/>
        </authorList>
    </citation>
    <scope>NUCLEOTIDE SEQUENCE [LARGE SCALE GENOMIC DNA]</scope>
    <source>
        <strain evidence="2">CG08_land_8_20_14_0_20_45_16</strain>
    </source>
</reference>
<gene>
    <name evidence="1" type="primary">amj</name>
    <name evidence="2" type="ORF">COT42_05230</name>
</gene>
<comment type="subcellular location">
    <subcellularLocation>
        <location evidence="1">Cell membrane</location>
        <topology evidence="1">Multi-pass membrane protein</topology>
    </subcellularLocation>
</comment>
<dbReference type="EMBL" id="PEYM01000084">
    <property type="protein sequence ID" value="PIS29463.1"/>
    <property type="molecule type" value="Genomic_DNA"/>
</dbReference>
<dbReference type="GO" id="GO:0008360">
    <property type="term" value="P:regulation of cell shape"/>
    <property type="evidence" value="ECO:0007669"/>
    <property type="project" value="UniProtKB-KW"/>
</dbReference>
<keyword evidence="1" id="KW-0573">Peptidoglycan synthesis</keyword>
<dbReference type="GO" id="GO:0009252">
    <property type="term" value="P:peptidoglycan biosynthetic process"/>
    <property type="evidence" value="ECO:0007669"/>
    <property type="project" value="UniProtKB-UniRule"/>
</dbReference>
<keyword evidence="1" id="KW-0133">Cell shape</keyword>
<dbReference type="GO" id="GO:0071555">
    <property type="term" value="P:cell wall organization"/>
    <property type="evidence" value="ECO:0007669"/>
    <property type="project" value="UniProtKB-KW"/>
</dbReference>
<comment type="caution">
    <text evidence="2">The sequence shown here is derived from an EMBL/GenBank/DDBJ whole genome shotgun (WGS) entry which is preliminary data.</text>
</comment>
<keyword evidence="1" id="KW-1133">Transmembrane helix</keyword>
<organism evidence="2 3">
    <name type="scientific">Candidatus Saganbacteria bacterium CG08_land_8_20_14_0_20_45_16</name>
    <dbReference type="NCBI Taxonomy" id="2014293"/>
    <lineage>
        <taxon>Bacteria</taxon>
        <taxon>Bacillati</taxon>
        <taxon>Saganbacteria</taxon>
    </lineage>
</organism>
<name>A0A2H0XWZ2_UNCSA</name>
<feature type="transmembrane region" description="Helical" evidence="1">
    <location>
        <begin position="194"/>
        <end position="212"/>
    </location>
</feature>
<dbReference type="AlphaFoldDB" id="A0A2H0XWZ2"/>
<comment type="caution">
    <text evidence="1">Lacks conserved residue(s) required for the propagation of feature annotation.</text>
</comment>
<dbReference type="Pfam" id="PF10997">
    <property type="entry name" value="Amj"/>
    <property type="match status" value="1"/>
</dbReference>
<accession>A0A2H0XWZ2</accession>
<dbReference type="GO" id="GO:0015648">
    <property type="term" value="F:lipid-linked peptidoglycan transporter activity"/>
    <property type="evidence" value="ECO:0007669"/>
    <property type="project" value="UniProtKB-UniRule"/>
</dbReference>
<dbReference type="HAMAP" id="MF_02077">
    <property type="entry name" value="Amj_flippase"/>
    <property type="match status" value="1"/>
</dbReference>
<evidence type="ECO:0000256" key="1">
    <source>
        <dbReference type="HAMAP-Rule" id="MF_02077"/>
    </source>
</evidence>
<dbReference type="UniPathway" id="UPA00219"/>
<feature type="transmembrane region" description="Helical" evidence="1">
    <location>
        <begin position="82"/>
        <end position="101"/>
    </location>
</feature>
<keyword evidence="1" id="KW-0961">Cell wall biogenesis/degradation</keyword>
<evidence type="ECO:0000313" key="2">
    <source>
        <dbReference type="EMBL" id="PIS29463.1"/>
    </source>
</evidence>
<keyword evidence="1" id="KW-0812">Transmembrane</keyword>
<sequence>MNPLVVVCFFTGLIHFTETIASSMRLTGVRTKQLALSLSFVNASLLISRMSNMLQAPLLGGMVDTAILMNNVNVLWHNFRFIIFAAFIGNLIGALLTPFAVKVFTKLIKKFEEIESVPRLIAYALRLRNLAKIPSNFVFPSFGMLKGFSLKGIPKTFLWLNLIMVSIYAIGVLCSLMAGALVPSYRTTATQLSGIVNGIATILFTLMVDPIAAHITDQAAKGKRPEGDVRTVVFYIVMGRVVGTLIISQLLFFPGAHYIKTVTLWVKGAFLP</sequence>
<feature type="transmembrane region" description="Helical" evidence="1">
    <location>
        <begin position="158"/>
        <end position="182"/>
    </location>
</feature>
<keyword evidence="1" id="KW-1003">Cell membrane</keyword>
<comment type="function">
    <text evidence="1">Involved in peptidoglycan biosynthesis. Transports lipid-linked peptidoglycan precursors from the inner to the outer leaflet of the cytoplasmic membrane.</text>
</comment>
<keyword evidence="1" id="KW-0472">Membrane</keyword>
<comment type="similarity">
    <text evidence="1">Belongs to the Amj family.</text>
</comment>
<evidence type="ECO:0000313" key="3">
    <source>
        <dbReference type="Proteomes" id="UP000231343"/>
    </source>
</evidence>
<proteinExistence type="inferred from homology"/>